<dbReference type="InterPro" id="IPR036271">
    <property type="entry name" value="Tet_transcr_reg_TetR-rel_C_sf"/>
</dbReference>
<dbReference type="SUPFAM" id="SSF48498">
    <property type="entry name" value="Tetracyclin repressor-like, C-terminal domain"/>
    <property type="match status" value="1"/>
</dbReference>
<dbReference type="EMBL" id="PTIX01000013">
    <property type="protein sequence ID" value="PPK65592.1"/>
    <property type="molecule type" value="Genomic_DNA"/>
</dbReference>
<accession>A0A2S6GK33</accession>
<keyword evidence="2" id="KW-1185">Reference proteome</keyword>
<name>A0A2S6GK33_9PSEU</name>
<dbReference type="AlphaFoldDB" id="A0A2S6GK33"/>
<comment type="caution">
    <text evidence="1">The sequence shown here is derived from an EMBL/GenBank/DDBJ whole genome shotgun (WGS) entry which is preliminary data.</text>
</comment>
<evidence type="ECO:0008006" key="3">
    <source>
        <dbReference type="Google" id="ProtNLM"/>
    </source>
</evidence>
<sequence>MVGRAADRVCGVLDRLTASPVPVPTLLRDLLAPDHLADVHGAGRVGAIFADAAGIADEPVIEAAARDSTRRFATAITALLRRGQADGHLRATLDTEAAAWWLLSLLASQRFRHATAPAAVEAKVAATLLDFLVQP</sequence>
<dbReference type="Proteomes" id="UP000239203">
    <property type="component" value="Unassembled WGS sequence"/>
</dbReference>
<dbReference type="OrthoDB" id="3691941at2"/>
<protein>
    <recommendedName>
        <fullName evidence="3">TetR family transcriptional regulator</fullName>
    </recommendedName>
</protein>
<dbReference type="Gene3D" id="1.10.357.10">
    <property type="entry name" value="Tetracycline Repressor, domain 2"/>
    <property type="match status" value="1"/>
</dbReference>
<evidence type="ECO:0000313" key="2">
    <source>
        <dbReference type="Proteomes" id="UP000239203"/>
    </source>
</evidence>
<dbReference type="RefSeq" id="WP_104481024.1">
    <property type="nucleotide sequence ID" value="NZ_CP154825.1"/>
</dbReference>
<proteinExistence type="predicted"/>
<organism evidence="1 2">
    <name type="scientific">Actinokineospora auranticolor</name>
    <dbReference type="NCBI Taxonomy" id="155976"/>
    <lineage>
        <taxon>Bacteria</taxon>
        <taxon>Bacillati</taxon>
        <taxon>Actinomycetota</taxon>
        <taxon>Actinomycetes</taxon>
        <taxon>Pseudonocardiales</taxon>
        <taxon>Pseudonocardiaceae</taxon>
        <taxon>Actinokineospora</taxon>
    </lineage>
</organism>
<reference evidence="1 2" key="1">
    <citation type="submission" date="2018-02" db="EMBL/GenBank/DDBJ databases">
        <title>Genomic Encyclopedia of Archaeal and Bacterial Type Strains, Phase II (KMG-II): from individual species to whole genera.</title>
        <authorList>
            <person name="Goeker M."/>
        </authorList>
    </citation>
    <scope>NUCLEOTIDE SEQUENCE [LARGE SCALE GENOMIC DNA]</scope>
    <source>
        <strain evidence="1 2">YU 961-1</strain>
    </source>
</reference>
<gene>
    <name evidence="1" type="ORF">CLV40_11376</name>
</gene>
<evidence type="ECO:0000313" key="1">
    <source>
        <dbReference type="EMBL" id="PPK65592.1"/>
    </source>
</evidence>